<feature type="domain" description="DUF5753" evidence="1">
    <location>
        <begin position="1"/>
        <end position="71"/>
    </location>
</feature>
<dbReference type="AlphaFoldDB" id="A0A1B2HG38"/>
<name>A0A1B2HG38_9PSEU</name>
<dbReference type="OrthoDB" id="3699068at2"/>
<evidence type="ECO:0000313" key="3">
    <source>
        <dbReference type="Proteomes" id="UP000093053"/>
    </source>
</evidence>
<sequence length="90" mass="10078">MLRIVPAEAKELAVHTKCTLYEFEKAAPLAYTETGVAKVFAQSDAAVEQSRRLFRRLQEAALDAEQSKRKLMEYVSALRKDAHDLGPDLA</sequence>
<evidence type="ECO:0000259" key="1">
    <source>
        <dbReference type="Pfam" id="PF19054"/>
    </source>
</evidence>
<dbReference type="STRING" id="1586287.BBK82_11900"/>
<proteinExistence type="predicted"/>
<keyword evidence="3" id="KW-1185">Reference proteome</keyword>
<dbReference type="EMBL" id="CP016793">
    <property type="protein sequence ID" value="ANZ36665.1"/>
    <property type="molecule type" value="Genomic_DNA"/>
</dbReference>
<reference evidence="2 3" key="1">
    <citation type="submission" date="2016-07" db="EMBL/GenBank/DDBJ databases">
        <title>Complete genome sequence of the Lentzea guizhouensis DHS C013.</title>
        <authorList>
            <person name="Cao C."/>
        </authorList>
    </citation>
    <scope>NUCLEOTIDE SEQUENCE [LARGE SCALE GENOMIC DNA]</scope>
    <source>
        <strain evidence="2 3">DHS C013</strain>
    </source>
</reference>
<dbReference type="InterPro" id="IPR043917">
    <property type="entry name" value="DUF5753"/>
</dbReference>
<protein>
    <recommendedName>
        <fullName evidence="1">DUF5753 domain-containing protein</fullName>
    </recommendedName>
</protein>
<evidence type="ECO:0000313" key="2">
    <source>
        <dbReference type="EMBL" id="ANZ36665.1"/>
    </source>
</evidence>
<organism evidence="2 3">
    <name type="scientific">Lentzea guizhouensis</name>
    <dbReference type="NCBI Taxonomy" id="1586287"/>
    <lineage>
        <taxon>Bacteria</taxon>
        <taxon>Bacillati</taxon>
        <taxon>Actinomycetota</taxon>
        <taxon>Actinomycetes</taxon>
        <taxon>Pseudonocardiales</taxon>
        <taxon>Pseudonocardiaceae</taxon>
        <taxon>Lentzea</taxon>
    </lineage>
</organism>
<dbReference type="Proteomes" id="UP000093053">
    <property type="component" value="Chromosome"/>
</dbReference>
<dbReference type="KEGG" id="led:BBK82_11900"/>
<gene>
    <name evidence="2" type="ORF">BBK82_11900</name>
</gene>
<accession>A0A1B2HG38</accession>
<dbReference type="Pfam" id="PF19054">
    <property type="entry name" value="DUF5753"/>
    <property type="match status" value="1"/>
</dbReference>